<dbReference type="GO" id="GO:0005886">
    <property type="term" value="C:plasma membrane"/>
    <property type="evidence" value="ECO:0007669"/>
    <property type="project" value="UniProtKB-SubCell"/>
</dbReference>
<dbReference type="InterPro" id="IPR005115">
    <property type="entry name" value="Gly_transporter"/>
</dbReference>
<dbReference type="EMBL" id="JABZGU010000018">
    <property type="protein sequence ID" value="MBF4802518.1"/>
    <property type="molecule type" value="Genomic_DNA"/>
</dbReference>
<evidence type="ECO:0000256" key="6">
    <source>
        <dbReference type="ARBA" id="ARBA00023136"/>
    </source>
</evidence>
<dbReference type="PANTHER" id="PTHR30506:SF3">
    <property type="entry name" value="UPF0126 INNER MEMBRANE PROTEIN YADS-RELATED"/>
    <property type="match status" value="1"/>
</dbReference>
<evidence type="ECO:0000256" key="2">
    <source>
        <dbReference type="ARBA" id="ARBA00008193"/>
    </source>
</evidence>
<evidence type="ECO:0000256" key="1">
    <source>
        <dbReference type="ARBA" id="ARBA00004651"/>
    </source>
</evidence>
<name>A0A9D6AF06_9ACTN</name>
<keyword evidence="6 7" id="KW-0472">Membrane</keyword>
<accession>A0A9D6AF06</accession>
<evidence type="ECO:0000313" key="9">
    <source>
        <dbReference type="EMBL" id="MBF4802518.1"/>
    </source>
</evidence>
<evidence type="ECO:0000256" key="4">
    <source>
        <dbReference type="ARBA" id="ARBA00022692"/>
    </source>
</evidence>
<feature type="transmembrane region" description="Helical" evidence="7">
    <location>
        <begin position="188"/>
        <end position="204"/>
    </location>
</feature>
<comment type="subcellular location">
    <subcellularLocation>
        <location evidence="1">Cell membrane</location>
        <topology evidence="1">Multi-pass membrane protein</topology>
    </subcellularLocation>
</comment>
<feature type="transmembrane region" description="Helical" evidence="7">
    <location>
        <begin position="73"/>
        <end position="93"/>
    </location>
</feature>
<evidence type="ECO:0000313" key="10">
    <source>
        <dbReference type="Proteomes" id="UP000787322"/>
    </source>
</evidence>
<reference evidence="9" key="1">
    <citation type="submission" date="2020-04" db="EMBL/GenBank/DDBJ databases">
        <title>Deep metagenomics examines the oral microbiome during advanced dental caries in children, revealing novel taxa and co-occurrences with host molecules.</title>
        <authorList>
            <person name="Baker J.L."/>
            <person name="Morton J.T."/>
            <person name="Dinis M."/>
            <person name="Alvarez R."/>
            <person name="Tran N.C."/>
            <person name="Knight R."/>
            <person name="Edlund A."/>
        </authorList>
    </citation>
    <scope>NUCLEOTIDE SEQUENCE</scope>
    <source>
        <strain evidence="9">JCVI_3_bin.11</strain>
    </source>
</reference>
<comment type="similarity">
    <text evidence="2">Belongs to the UPF0126 family.</text>
</comment>
<dbReference type="Pfam" id="PF03458">
    <property type="entry name" value="Gly_transporter"/>
    <property type="match status" value="2"/>
</dbReference>
<sequence length="247" mass="26901">MPPFFSPYGTDAISVSIPYWLDLLTVIIGAISGILVARDRHLDLVGFVGLGLLGGLGGGLIRDVMMQEGGVYMLNSPYAIPAAVFTAVLLFMFPEPLDRFPRMLEWTDIISVGLFAVVGTDKALVYHLLPFSVILMGSITGVGGGMLRDVFLGNIPRIFQRSNLYAFCAVAGATSYWALVSYVSVTKIWAAVVCVVVTVGLRRWSLKYNVLSPADVDLTPHVMRSVNKLRHKAQKPGKQPEQNTPSK</sequence>
<proteinExistence type="inferred from homology"/>
<keyword evidence="3" id="KW-1003">Cell membrane</keyword>
<feature type="transmembrane region" description="Helical" evidence="7">
    <location>
        <begin position="44"/>
        <end position="61"/>
    </location>
</feature>
<evidence type="ECO:0000256" key="7">
    <source>
        <dbReference type="SAM" id="Phobius"/>
    </source>
</evidence>
<keyword evidence="5 7" id="KW-1133">Transmembrane helix</keyword>
<feature type="transmembrane region" description="Helical" evidence="7">
    <location>
        <begin position="20"/>
        <end position="37"/>
    </location>
</feature>
<feature type="domain" description="Glycine transporter" evidence="8">
    <location>
        <begin position="19"/>
        <end position="93"/>
    </location>
</feature>
<evidence type="ECO:0000256" key="3">
    <source>
        <dbReference type="ARBA" id="ARBA00022475"/>
    </source>
</evidence>
<comment type="caution">
    <text evidence="9">The sequence shown here is derived from an EMBL/GenBank/DDBJ whole genome shotgun (WGS) entry which is preliminary data.</text>
</comment>
<feature type="transmembrane region" description="Helical" evidence="7">
    <location>
        <begin position="124"/>
        <end position="143"/>
    </location>
</feature>
<dbReference type="AlphaFoldDB" id="A0A9D6AF06"/>
<protein>
    <submittedName>
        <fullName evidence="9">TRIC cation channel family protein</fullName>
    </submittedName>
</protein>
<gene>
    <name evidence="9" type="ORF">HXK24_01660</name>
</gene>
<organism evidence="9 10">
    <name type="scientific">Lancefieldella parvula</name>
    <dbReference type="NCBI Taxonomy" id="1382"/>
    <lineage>
        <taxon>Bacteria</taxon>
        <taxon>Bacillati</taxon>
        <taxon>Actinomycetota</taxon>
        <taxon>Coriobacteriia</taxon>
        <taxon>Coriobacteriales</taxon>
        <taxon>Atopobiaceae</taxon>
        <taxon>Lancefieldella</taxon>
    </lineage>
</organism>
<dbReference type="PANTHER" id="PTHR30506">
    <property type="entry name" value="INNER MEMBRANE PROTEIN"/>
    <property type="match status" value="1"/>
</dbReference>
<dbReference type="Proteomes" id="UP000787322">
    <property type="component" value="Unassembled WGS sequence"/>
</dbReference>
<feature type="domain" description="Glycine transporter" evidence="8">
    <location>
        <begin position="106"/>
        <end position="179"/>
    </location>
</feature>
<evidence type="ECO:0000256" key="5">
    <source>
        <dbReference type="ARBA" id="ARBA00022989"/>
    </source>
</evidence>
<keyword evidence="4 7" id="KW-0812">Transmembrane</keyword>
<evidence type="ECO:0000259" key="8">
    <source>
        <dbReference type="Pfam" id="PF03458"/>
    </source>
</evidence>